<dbReference type="STRING" id="703135.A0A2A9NM03"/>
<proteinExistence type="predicted"/>
<accession>A0A2A9NM03</accession>
<dbReference type="EMBL" id="KZ302032">
    <property type="protein sequence ID" value="PFH49341.1"/>
    <property type="molecule type" value="Genomic_DNA"/>
</dbReference>
<name>A0A2A9NM03_9AGAR</name>
<dbReference type="Proteomes" id="UP000242287">
    <property type="component" value="Unassembled WGS sequence"/>
</dbReference>
<evidence type="ECO:0000313" key="2">
    <source>
        <dbReference type="Proteomes" id="UP000242287"/>
    </source>
</evidence>
<dbReference type="AlphaFoldDB" id="A0A2A9NM03"/>
<organism evidence="1 2">
    <name type="scientific">Amanita thiersii Skay4041</name>
    <dbReference type="NCBI Taxonomy" id="703135"/>
    <lineage>
        <taxon>Eukaryota</taxon>
        <taxon>Fungi</taxon>
        <taxon>Dikarya</taxon>
        <taxon>Basidiomycota</taxon>
        <taxon>Agaricomycotina</taxon>
        <taxon>Agaricomycetes</taxon>
        <taxon>Agaricomycetidae</taxon>
        <taxon>Agaricales</taxon>
        <taxon>Pluteineae</taxon>
        <taxon>Amanitaceae</taxon>
        <taxon>Amanita</taxon>
    </lineage>
</organism>
<reference evidence="1 2" key="1">
    <citation type="submission" date="2014-02" db="EMBL/GenBank/DDBJ databases">
        <title>Transposable element dynamics among asymbiotic and ectomycorrhizal Amanita fungi.</title>
        <authorList>
            <consortium name="DOE Joint Genome Institute"/>
            <person name="Hess J."/>
            <person name="Skrede I."/>
            <person name="Wolfe B."/>
            <person name="LaButti K."/>
            <person name="Ohm R.A."/>
            <person name="Grigoriev I.V."/>
            <person name="Pringle A."/>
        </authorList>
    </citation>
    <scope>NUCLEOTIDE SEQUENCE [LARGE SCALE GENOMIC DNA]</scope>
    <source>
        <strain evidence="1 2">SKay4041</strain>
    </source>
</reference>
<protein>
    <recommendedName>
        <fullName evidence="3">F-box domain-containing protein</fullName>
    </recommendedName>
</protein>
<keyword evidence="2" id="KW-1185">Reference proteome</keyword>
<evidence type="ECO:0008006" key="3">
    <source>
        <dbReference type="Google" id="ProtNLM"/>
    </source>
</evidence>
<gene>
    <name evidence="1" type="ORF">AMATHDRAFT_48793</name>
</gene>
<dbReference type="Gene3D" id="3.80.10.10">
    <property type="entry name" value="Ribonuclease Inhibitor"/>
    <property type="match status" value="1"/>
</dbReference>
<sequence length="537" mass="60751">MAFGILSLVPELIERISREAVGNRKSLRATCRRLNQIITPQLFSRMVIDVRRRGLLLIAQQLYAYAYTSRSLALHVRTLVIGSLLYSRDPKIIAAKASLNDEYVRKAIASIKESLERALLAMRNVQAVTWKLHNDNPDWAREVLLRVISSSYRLEEFTGKFQGDHQLQQNVHFPFLSNLKRFTVAHIPAHHIAYPALMDAIAHTIGRCNNLEYLDIGAAIPSKPAILPEPTLDALLTHLSPGRILRLRRLVLINWHLRPDRYTMPHLRHLVSLTLRKNLLPRESTPTAETGHTLYSTAEENVFDNLTSAGIRLQELITDSIIPALIKYLCSYQDTLRRLELTRCTFTDQSACNTLAHEFYATALPRHRESLEILRIETMYASTWSFNPAAEHCLAECVRLHWLSMDVDDATNGTGRENRLAVSMMRATVNDLLRFSAKRPMLTRLTITPAFKNGPSVFNSRFPIVAEALDNLLCSLVEEHGPIDPSDALKYPVVEVGWPTMRMRVRTPADGGAPRFVHEGNSAVRRYQANVASTSTS</sequence>
<dbReference type="SUPFAM" id="SSF52047">
    <property type="entry name" value="RNI-like"/>
    <property type="match status" value="1"/>
</dbReference>
<dbReference type="InterPro" id="IPR032675">
    <property type="entry name" value="LRR_dom_sf"/>
</dbReference>
<evidence type="ECO:0000313" key="1">
    <source>
        <dbReference type="EMBL" id="PFH49341.1"/>
    </source>
</evidence>
<dbReference type="OrthoDB" id="3541472at2759"/>